<dbReference type="eggNOG" id="ENOG502SKFN">
    <property type="taxonomic scope" value="Eukaryota"/>
</dbReference>
<protein>
    <recommendedName>
        <fullName evidence="1">Aminoglycoside phosphotransferase domain-containing protein</fullName>
    </recommendedName>
</protein>
<reference evidence="2 3" key="1">
    <citation type="journal article" date="2011" name="Nat. Biotechnol.">
        <title>Comparative genomic analysis of the thermophilic biomass-degrading fungi Myceliophthora thermophila and Thielavia terrestris.</title>
        <authorList>
            <person name="Berka R.M."/>
            <person name="Grigoriev I.V."/>
            <person name="Otillar R."/>
            <person name="Salamov A."/>
            <person name="Grimwood J."/>
            <person name="Reid I."/>
            <person name="Ishmael N."/>
            <person name="John T."/>
            <person name="Darmond C."/>
            <person name="Moisan M.-C."/>
            <person name="Henrissat B."/>
            <person name="Coutinho P.M."/>
            <person name="Lombard V."/>
            <person name="Natvig D.O."/>
            <person name="Lindquist E."/>
            <person name="Schmutz J."/>
            <person name="Lucas S."/>
            <person name="Harris P."/>
            <person name="Powlowski J."/>
            <person name="Bellemare A."/>
            <person name="Taylor D."/>
            <person name="Butler G."/>
            <person name="de Vries R.P."/>
            <person name="Allijn I.E."/>
            <person name="van den Brink J."/>
            <person name="Ushinsky S."/>
            <person name="Storms R."/>
            <person name="Powell A.J."/>
            <person name="Paulsen I.T."/>
            <person name="Elbourne L.D.H."/>
            <person name="Baker S.E."/>
            <person name="Magnuson J."/>
            <person name="LaBoissiere S."/>
            <person name="Clutterbuck A.J."/>
            <person name="Martinez D."/>
            <person name="Wogulis M."/>
            <person name="de Leon A.L."/>
            <person name="Rey M.W."/>
            <person name="Tsang A."/>
        </authorList>
    </citation>
    <scope>NUCLEOTIDE SEQUENCE [LARGE SCALE GENOMIC DNA]</scope>
    <source>
        <strain evidence="3">ATCC 38088 / NRRL 8126</strain>
    </source>
</reference>
<accession>G2RGV0</accession>
<evidence type="ECO:0000313" key="2">
    <source>
        <dbReference type="EMBL" id="AEO71935.1"/>
    </source>
</evidence>
<dbReference type="KEGG" id="ttt:THITE_2133216"/>
<dbReference type="InterPro" id="IPR002575">
    <property type="entry name" value="Aminoglycoside_PTrfase"/>
</dbReference>
<dbReference type="Pfam" id="PF01636">
    <property type="entry name" value="APH"/>
    <property type="match status" value="1"/>
</dbReference>
<dbReference type="PANTHER" id="PTHR21310">
    <property type="entry name" value="AMINOGLYCOSIDE PHOSPHOTRANSFERASE-RELATED-RELATED"/>
    <property type="match status" value="1"/>
</dbReference>
<dbReference type="HOGENOM" id="CLU_028906_4_1_1"/>
<dbReference type="AlphaFoldDB" id="G2RGV0"/>
<evidence type="ECO:0000313" key="3">
    <source>
        <dbReference type="Proteomes" id="UP000008181"/>
    </source>
</evidence>
<dbReference type="SUPFAM" id="SSF56112">
    <property type="entry name" value="Protein kinase-like (PK-like)"/>
    <property type="match status" value="1"/>
</dbReference>
<dbReference type="OrthoDB" id="5412996at2759"/>
<dbReference type="Proteomes" id="UP000008181">
    <property type="component" value="Chromosome 6"/>
</dbReference>
<sequence>MTITEYDELAEAAADAECRAWIRRLIDSADEVVAFVDARLNGGGTGTYKGFFKGAFNISYHVDFNGRRPSALIRFAMPGETVTPWRDEKVANEARFIEYLRENTTIPLPRIHCWGPASESPRGLGPFIIMDYIEGERLSWFLKRPKEDEYEPMVLNPDLDEATLDTFYEQIAGYMLQLSRLSFPRIGAISRNDPAKPGAWAVTERPLTFNMNILGTTTGYPIDKFPTKPLDSSSEFFEQVAQQHLLHLETQRNLADDEEDVQRRFVARHRFRQLIPRFCTDNEHSAPAQFKIFCDDLQPNNMLFDRETLRITAVLDFEFTNAMPEQFAYDPPWWLVLKQPGLWIEEDGMDDFLARYEPRLEQFLRVMERVEAQQPGLDPPLSARMRESWESKRFWFNYASRRCLDLDAVYWAALHDPSDGDGLALLDAETREKLPALVEKKMEQLRAYKAEHAAQFSKEDE</sequence>
<dbReference type="EMBL" id="CP003014">
    <property type="protein sequence ID" value="AEO71935.1"/>
    <property type="molecule type" value="Genomic_DNA"/>
</dbReference>
<dbReference type="Gene3D" id="3.30.200.20">
    <property type="entry name" value="Phosphorylase Kinase, domain 1"/>
    <property type="match status" value="1"/>
</dbReference>
<dbReference type="InterPro" id="IPR011009">
    <property type="entry name" value="Kinase-like_dom_sf"/>
</dbReference>
<keyword evidence="3" id="KW-1185">Reference proteome</keyword>
<dbReference type="Gene3D" id="3.90.1200.10">
    <property type="match status" value="1"/>
</dbReference>
<dbReference type="GeneID" id="11522156"/>
<dbReference type="RefSeq" id="XP_003658271.1">
    <property type="nucleotide sequence ID" value="XM_003658223.1"/>
</dbReference>
<dbReference type="InterPro" id="IPR051678">
    <property type="entry name" value="AGP_Transferase"/>
</dbReference>
<name>G2RGV0_THETT</name>
<dbReference type="PANTHER" id="PTHR21310:SF37">
    <property type="entry name" value="AMINOGLYCOSIDE PHOSPHOTRANSFERASE DOMAIN-CONTAINING PROTEIN"/>
    <property type="match status" value="1"/>
</dbReference>
<organism evidence="2 3">
    <name type="scientific">Thermothielavioides terrestris (strain ATCC 38088 / NRRL 8126)</name>
    <name type="common">Thielavia terrestris</name>
    <dbReference type="NCBI Taxonomy" id="578455"/>
    <lineage>
        <taxon>Eukaryota</taxon>
        <taxon>Fungi</taxon>
        <taxon>Dikarya</taxon>
        <taxon>Ascomycota</taxon>
        <taxon>Pezizomycotina</taxon>
        <taxon>Sordariomycetes</taxon>
        <taxon>Sordariomycetidae</taxon>
        <taxon>Sordariales</taxon>
        <taxon>Chaetomiaceae</taxon>
        <taxon>Thermothielavioides</taxon>
        <taxon>Thermothielavioides terrestris</taxon>
    </lineage>
</organism>
<feature type="domain" description="Aminoglycoside phosphotransferase" evidence="1">
    <location>
        <begin position="70"/>
        <end position="320"/>
    </location>
</feature>
<gene>
    <name evidence="2" type="ORF">THITE_2133216</name>
</gene>
<proteinExistence type="predicted"/>
<evidence type="ECO:0000259" key="1">
    <source>
        <dbReference type="Pfam" id="PF01636"/>
    </source>
</evidence>